<gene>
    <name evidence="1" type="ORF">Dfulv_11380</name>
</gene>
<accession>A0ABY5W3Y8</accession>
<dbReference type="RefSeq" id="WP_259862749.1">
    <property type="nucleotide sequence ID" value="NZ_BAAAST010000011.1"/>
</dbReference>
<evidence type="ECO:0000313" key="2">
    <source>
        <dbReference type="Proteomes" id="UP001059617"/>
    </source>
</evidence>
<organism evidence="1 2">
    <name type="scientific">Dactylosporangium fulvum</name>
    <dbReference type="NCBI Taxonomy" id="53359"/>
    <lineage>
        <taxon>Bacteria</taxon>
        <taxon>Bacillati</taxon>
        <taxon>Actinomycetota</taxon>
        <taxon>Actinomycetes</taxon>
        <taxon>Micromonosporales</taxon>
        <taxon>Micromonosporaceae</taxon>
        <taxon>Dactylosporangium</taxon>
    </lineage>
</organism>
<dbReference type="Proteomes" id="UP001059617">
    <property type="component" value="Chromosome"/>
</dbReference>
<evidence type="ECO:0000313" key="1">
    <source>
        <dbReference type="EMBL" id="UWP84788.1"/>
    </source>
</evidence>
<keyword evidence="2" id="KW-1185">Reference proteome</keyword>
<proteinExistence type="predicted"/>
<reference evidence="1" key="2">
    <citation type="submission" date="2022-09" db="EMBL/GenBank/DDBJ databases">
        <title>Biosynthetic gene clusters of Dactylosporangioum fulvum.</title>
        <authorList>
            <person name="Caradec T."/>
        </authorList>
    </citation>
    <scope>NUCLEOTIDE SEQUENCE</scope>
    <source>
        <strain evidence="1">NRRL B-16292</strain>
    </source>
</reference>
<protein>
    <submittedName>
        <fullName evidence="1">Uncharacterized protein</fullName>
    </submittedName>
</protein>
<sequence length="97" mass="11081">MPDNVAAIHLVRIERMSLESIVDQFSSANIELVDIRMHWDIGVMAIRAAIAVVYKYRSVASDHIVGVALLRWPWRGHGVDLGRELAFRSTTRRRLID</sequence>
<dbReference type="EMBL" id="CP073720">
    <property type="protein sequence ID" value="UWP84788.1"/>
    <property type="molecule type" value="Genomic_DNA"/>
</dbReference>
<reference evidence="1" key="1">
    <citation type="submission" date="2021-04" db="EMBL/GenBank/DDBJ databases">
        <authorList>
            <person name="Hartkoorn R.C."/>
            <person name="Beaudoing E."/>
            <person name="Hot D."/>
        </authorList>
    </citation>
    <scope>NUCLEOTIDE SEQUENCE</scope>
    <source>
        <strain evidence="1">NRRL B-16292</strain>
    </source>
</reference>
<name>A0ABY5W3Y8_9ACTN</name>